<name>A0A067PG71_9AGAM</name>
<dbReference type="HOGENOM" id="CLU_1695739_0_0_1"/>
<dbReference type="Proteomes" id="UP000027265">
    <property type="component" value="Unassembled WGS sequence"/>
</dbReference>
<proteinExistence type="predicted"/>
<evidence type="ECO:0000313" key="1">
    <source>
        <dbReference type="EMBL" id="KDQ52850.1"/>
    </source>
</evidence>
<accession>A0A067PG71</accession>
<keyword evidence="2" id="KW-1185">Reference proteome</keyword>
<dbReference type="InParanoid" id="A0A067PG71"/>
<evidence type="ECO:0000313" key="2">
    <source>
        <dbReference type="Proteomes" id="UP000027265"/>
    </source>
</evidence>
<gene>
    <name evidence="1" type="ORF">JAAARDRAFT_50072</name>
</gene>
<sequence length="155" mass="17811">MARDNITPPQVQSDVIQFLNSSEAKTSEAHVKVWLTDINTLNISRMTNILDSLLVIASTQMPTLDPGLPQGYDQFSVDIWILHWLQSYIAEMNDFLHQFNCEWYILGIVGVQEVVASFRTQMEKLNKILFQEKSIDNYSVAKCVTRKRLEECIDA</sequence>
<reference evidence="2" key="1">
    <citation type="journal article" date="2014" name="Proc. Natl. Acad. Sci. U.S.A.">
        <title>Extensive sampling of basidiomycete genomes demonstrates inadequacy of the white-rot/brown-rot paradigm for wood decay fungi.</title>
        <authorList>
            <person name="Riley R."/>
            <person name="Salamov A.A."/>
            <person name="Brown D.W."/>
            <person name="Nagy L.G."/>
            <person name="Floudas D."/>
            <person name="Held B.W."/>
            <person name="Levasseur A."/>
            <person name="Lombard V."/>
            <person name="Morin E."/>
            <person name="Otillar R."/>
            <person name="Lindquist E.A."/>
            <person name="Sun H."/>
            <person name="LaButti K.M."/>
            <person name="Schmutz J."/>
            <person name="Jabbour D."/>
            <person name="Luo H."/>
            <person name="Baker S.E."/>
            <person name="Pisabarro A.G."/>
            <person name="Walton J.D."/>
            <person name="Blanchette R.A."/>
            <person name="Henrissat B."/>
            <person name="Martin F."/>
            <person name="Cullen D."/>
            <person name="Hibbett D.S."/>
            <person name="Grigoriev I.V."/>
        </authorList>
    </citation>
    <scope>NUCLEOTIDE SEQUENCE [LARGE SCALE GENOMIC DNA]</scope>
    <source>
        <strain evidence="2">MUCL 33604</strain>
    </source>
</reference>
<protein>
    <submittedName>
        <fullName evidence="1">Uncharacterized protein</fullName>
    </submittedName>
</protein>
<dbReference type="AlphaFoldDB" id="A0A067PG71"/>
<organism evidence="1 2">
    <name type="scientific">Jaapia argillacea MUCL 33604</name>
    <dbReference type="NCBI Taxonomy" id="933084"/>
    <lineage>
        <taxon>Eukaryota</taxon>
        <taxon>Fungi</taxon>
        <taxon>Dikarya</taxon>
        <taxon>Basidiomycota</taxon>
        <taxon>Agaricomycotina</taxon>
        <taxon>Agaricomycetes</taxon>
        <taxon>Agaricomycetidae</taxon>
        <taxon>Jaapiales</taxon>
        <taxon>Jaapiaceae</taxon>
        <taxon>Jaapia</taxon>
    </lineage>
</organism>
<dbReference type="EMBL" id="KL197737">
    <property type="protein sequence ID" value="KDQ52850.1"/>
    <property type="molecule type" value="Genomic_DNA"/>
</dbReference>